<dbReference type="Gene3D" id="3.10.290.10">
    <property type="entry name" value="RNA-binding S4 domain"/>
    <property type="match status" value="1"/>
</dbReference>
<keyword evidence="9" id="KW-1185">Reference proteome</keyword>
<dbReference type="InterPro" id="IPR006145">
    <property type="entry name" value="PsdUridine_synth_RsuA/RluA"/>
</dbReference>
<evidence type="ECO:0000256" key="1">
    <source>
        <dbReference type="ARBA" id="ARBA00000073"/>
    </source>
</evidence>
<evidence type="ECO:0000256" key="5">
    <source>
        <dbReference type="PROSITE-ProRule" id="PRU00182"/>
    </source>
</evidence>
<dbReference type="EMBL" id="JADZSC010000002">
    <property type="protein sequence ID" value="MBH0230377.1"/>
    <property type="molecule type" value="Genomic_DNA"/>
</dbReference>
<dbReference type="GO" id="GO:0009982">
    <property type="term" value="F:pseudouridine synthase activity"/>
    <property type="evidence" value="ECO:0007669"/>
    <property type="project" value="InterPro"/>
</dbReference>
<comment type="caution">
    <text evidence="8">The sequence shown here is derived from an EMBL/GenBank/DDBJ whole genome shotgun (WGS) entry which is preliminary data.</text>
</comment>
<dbReference type="NCBIfam" id="TIGR00005">
    <property type="entry name" value="rluA_subfam"/>
    <property type="match status" value="1"/>
</dbReference>
<protein>
    <recommendedName>
        <fullName evidence="6">Pseudouridine synthase</fullName>
        <ecNumber evidence="6">5.4.99.-</ecNumber>
    </recommendedName>
</protein>
<evidence type="ECO:0000313" key="8">
    <source>
        <dbReference type="EMBL" id="MBH0230377.1"/>
    </source>
</evidence>
<keyword evidence="3 6" id="KW-0413">Isomerase</keyword>
<dbReference type="InterPro" id="IPR006225">
    <property type="entry name" value="PsdUridine_synth_RluC/D"/>
</dbReference>
<comment type="catalytic activity">
    <reaction evidence="1 6">
        <text>a uridine in RNA = a pseudouridine in RNA</text>
        <dbReference type="Rhea" id="RHEA:48348"/>
        <dbReference type="Rhea" id="RHEA-COMP:12068"/>
        <dbReference type="Rhea" id="RHEA-COMP:12069"/>
        <dbReference type="ChEBI" id="CHEBI:65314"/>
        <dbReference type="ChEBI" id="CHEBI:65315"/>
    </reaction>
</comment>
<evidence type="ECO:0000256" key="2">
    <source>
        <dbReference type="ARBA" id="ARBA00010876"/>
    </source>
</evidence>
<accession>A0A931HVD9</accession>
<name>A0A931HVD9_9BACI</name>
<comment type="similarity">
    <text evidence="2 6">Belongs to the pseudouridine synthase RluA family.</text>
</comment>
<reference evidence="8 9" key="1">
    <citation type="journal article" date="2005" name="Int. J. Syst. Evol. Microbiol.">
        <title>Halobacillus yeomjeoni sp. nov., isolated from a marine solar saltern in Korea.</title>
        <authorList>
            <person name="Yoon J.H."/>
            <person name="Kang S.J."/>
            <person name="Lee C.H."/>
            <person name="Oh H.W."/>
            <person name="Oh T.K."/>
        </authorList>
    </citation>
    <scope>NUCLEOTIDE SEQUENCE [LARGE SCALE GENOMIC DNA]</scope>
    <source>
        <strain evidence="8 9">KCTC 3957</strain>
    </source>
</reference>
<dbReference type="InterPro" id="IPR006224">
    <property type="entry name" value="PsdUridine_synth_RluA-like_CS"/>
</dbReference>
<dbReference type="Pfam" id="PF00849">
    <property type="entry name" value="PseudoU_synth_2"/>
    <property type="match status" value="1"/>
</dbReference>
<dbReference type="SUPFAM" id="SSF55120">
    <property type="entry name" value="Pseudouridine synthase"/>
    <property type="match status" value="1"/>
</dbReference>
<dbReference type="GO" id="GO:0003723">
    <property type="term" value="F:RNA binding"/>
    <property type="evidence" value="ECO:0007669"/>
    <property type="project" value="UniProtKB-KW"/>
</dbReference>
<keyword evidence="5" id="KW-0694">RNA-binding</keyword>
<sequence length="296" mass="33730">MPRKNNKKPQHLLVKETSQLLPFLIQSLPETGRNSVKSILKRGQVIVDDEVQTRHNLEVHPGQKIQIVKNKIAKRTSTLHGLEILHEDDHIIVIEKSSGLLSIASHKEKQLTAHRQLMNYVKSKNPNNRIYIVHRLDRDTSGVMMFAKSEDVKNTLQKAWKKVVKERTYVALVEGLVKKRQGSIESFLRESKTLKMISSQNPKGGQKAVTHYKVIQSNGKYTLLEVQLETGRKNQIRVHMEDIGHPIAGDKKYGANTNPLKRLGLHAQILTFVHPKSGKVLRFESPVPRSFYSNSK</sequence>
<evidence type="ECO:0000259" key="7">
    <source>
        <dbReference type="Pfam" id="PF00849"/>
    </source>
</evidence>
<evidence type="ECO:0000256" key="3">
    <source>
        <dbReference type="ARBA" id="ARBA00023235"/>
    </source>
</evidence>
<feature type="domain" description="Pseudouridine synthase RsuA/RluA-like" evidence="7">
    <location>
        <begin position="90"/>
        <end position="241"/>
    </location>
</feature>
<organism evidence="8 9">
    <name type="scientific">Halobacillus yeomjeoni</name>
    <dbReference type="NCBI Taxonomy" id="311194"/>
    <lineage>
        <taxon>Bacteria</taxon>
        <taxon>Bacillati</taxon>
        <taxon>Bacillota</taxon>
        <taxon>Bacilli</taxon>
        <taxon>Bacillales</taxon>
        <taxon>Bacillaceae</taxon>
        <taxon>Halobacillus</taxon>
    </lineage>
</organism>
<evidence type="ECO:0000256" key="6">
    <source>
        <dbReference type="RuleBase" id="RU362028"/>
    </source>
</evidence>
<feature type="active site" evidence="4">
    <location>
        <position position="137"/>
    </location>
</feature>
<dbReference type="AlphaFoldDB" id="A0A931HVD9"/>
<dbReference type="GO" id="GO:0000455">
    <property type="term" value="P:enzyme-directed rRNA pseudouridine synthesis"/>
    <property type="evidence" value="ECO:0007669"/>
    <property type="project" value="TreeGrafter"/>
</dbReference>
<dbReference type="RefSeq" id="WP_197317014.1">
    <property type="nucleotide sequence ID" value="NZ_JADZSC010000002.1"/>
</dbReference>
<dbReference type="CDD" id="cd02869">
    <property type="entry name" value="PseudoU_synth_RluA_like"/>
    <property type="match status" value="1"/>
</dbReference>
<dbReference type="InterPro" id="IPR020103">
    <property type="entry name" value="PsdUridine_synth_cat_dom_sf"/>
</dbReference>
<dbReference type="Proteomes" id="UP000614490">
    <property type="component" value="Unassembled WGS sequence"/>
</dbReference>
<dbReference type="GO" id="GO:0140098">
    <property type="term" value="F:catalytic activity, acting on RNA"/>
    <property type="evidence" value="ECO:0007669"/>
    <property type="project" value="UniProtKB-ARBA"/>
</dbReference>
<dbReference type="PANTHER" id="PTHR21600">
    <property type="entry name" value="MITOCHONDRIAL RNA PSEUDOURIDINE SYNTHASE"/>
    <property type="match status" value="1"/>
</dbReference>
<evidence type="ECO:0000313" key="9">
    <source>
        <dbReference type="Proteomes" id="UP000614490"/>
    </source>
</evidence>
<dbReference type="PROSITE" id="PS50889">
    <property type="entry name" value="S4"/>
    <property type="match status" value="1"/>
</dbReference>
<gene>
    <name evidence="8" type="ORF">H0267_09155</name>
</gene>
<dbReference type="PROSITE" id="PS01129">
    <property type="entry name" value="PSI_RLU"/>
    <property type="match status" value="1"/>
</dbReference>
<dbReference type="PANTHER" id="PTHR21600:SF44">
    <property type="entry name" value="RIBOSOMAL LARGE SUBUNIT PSEUDOURIDINE SYNTHASE D"/>
    <property type="match status" value="1"/>
</dbReference>
<dbReference type="InterPro" id="IPR036986">
    <property type="entry name" value="S4_RNA-bd_sf"/>
</dbReference>
<dbReference type="SUPFAM" id="SSF55174">
    <property type="entry name" value="Alpha-L RNA-binding motif"/>
    <property type="match status" value="1"/>
</dbReference>
<dbReference type="Gene3D" id="3.30.2350.10">
    <property type="entry name" value="Pseudouridine synthase"/>
    <property type="match status" value="1"/>
</dbReference>
<evidence type="ECO:0000256" key="4">
    <source>
        <dbReference type="PIRSR" id="PIRSR606225-1"/>
    </source>
</evidence>
<dbReference type="EC" id="5.4.99.-" evidence="6"/>
<dbReference type="InterPro" id="IPR050188">
    <property type="entry name" value="RluA_PseudoU_synthase"/>
</dbReference>
<proteinExistence type="inferred from homology"/>
<comment type="function">
    <text evidence="6">Responsible for synthesis of pseudouridine from uracil.</text>
</comment>